<keyword evidence="2" id="KW-0238">DNA-binding</keyword>
<dbReference type="EMBL" id="JACIGY010000009">
    <property type="protein sequence ID" value="MBB4414346.1"/>
    <property type="molecule type" value="Genomic_DNA"/>
</dbReference>
<keyword evidence="1" id="KW-0805">Transcription regulation</keyword>
<sequence length="238" mass="26633">MSLLHQRDFQNKLLRLLTDVDFRTLVGYLEPIELPRHFVFALPNRITEHTYFLESGICSVVVRSSTGLEAEVCIIGSDGMAPPTSVLGATSVPFEITMQTEGSGYRIETAQLIAAYNASVSLRGIINRYIHTAAVQTAYSAFSNANHQIEQRVARWILMCHDRSLTDTIRFTHASLSEMLAVRRQSVTTCLHLLEGKQLVRSLRGAIVVRDRAGLEKLAGDAYGVPEHEYNQFVKPDR</sequence>
<name>A0A7W6TJ23_9HYPH</name>
<dbReference type="Proteomes" id="UP000520770">
    <property type="component" value="Unassembled WGS sequence"/>
</dbReference>
<evidence type="ECO:0000259" key="4">
    <source>
        <dbReference type="PROSITE" id="PS51063"/>
    </source>
</evidence>
<dbReference type="RefSeq" id="WP_183828780.1">
    <property type="nucleotide sequence ID" value="NZ_JACIGW010000008.1"/>
</dbReference>
<dbReference type="EMBL" id="JACIHM010000009">
    <property type="protein sequence ID" value="MBB4448962.1"/>
    <property type="molecule type" value="Genomic_DNA"/>
</dbReference>
<dbReference type="InterPro" id="IPR018490">
    <property type="entry name" value="cNMP-bd_dom_sf"/>
</dbReference>
<dbReference type="Proteomes" id="UP000524535">
    <property type="component" value="Unassembled WGS sequence"/>
</dbReference>
<evidence type="ECO:0000256" key="1">
    <source>
        <dbReference type="ARBA" id="ARBA00023015"/>
    </source>
</evidence>
<evidence type="ECO:0000313" key="9">
    <source>
        <dbReference type="Proteomes" id="UP000524535"/>
    </source>
</evidence>
<keyword evidence="9" id="KW-1185">Reference proteome</keyword>
<dbReference type="Pfam" id="PF13545">
    <property type="entry name" value="HTH_Crp_2"/>
    <property type="match status" value="1"/>
</dbReference>
<dbReference type="InterPro" id="IPR014710">
    <property type="entry name" value="RmlC-like_jellyroll"/>
</dbReference>
<organism evidence="6 9">
    <name type="scientific">Aliirhizobium cellulosilyticum</name>
    <dbReference type="NCBI Taxonomy" id="393664"/>
    <lineage>
        <taxon>Bacteria</taxon>
        <taxon>Pseudomonadati</taxon>
        <taxon>Pseudomonadota</taxon>
        <taxon>Alphaproteobacteria</taxon>
        <taxon>Hyphomicrobiales</taxon>
        <taxon>Rhizobiaceae</taxon>
        <taxon>Aliirhizobium</taxon>
    </lineage>
</organism>
<dbReference type="PROSITE" id="PS51063">
    <property type="entry name" value="HTH_CRP_2"/>
    <property type="match status" value="1"/>
</dbReference>
<dbReference type="EMBL" id="JACIGW010000008">
    <property type="protein sequence ID" value="MBB4351078.1"/>
    <property type="molecule type" value="Genomic_DNA"/>
</dbReference>
<dbReference type="SUPFAM" id="SSF46785">
    <property type="entry name" value="Winged helix' DNA-binding domain"/>
    <property type="match status" value="1"/>
</dbReference>
<feature type="domain" description="HTH crp-type" evidence="4">
    <location>
        <begin position="147"/>
        <end position="213"/>
    </location>
</feature>
<protein>
    <submittedName>
        <fullName evidence="6">CRP-like cAMP-binding protein</fullName>
    </submittedName>
</protein>
<dbReference type="GO" id="GO:0006355">
    <property type="term" value="P:regulation of DNA-templated transcription"/>
    <property type="evidence" value="ECO:0007669"/>
    <property type="project" value="InterPro"/>
</dbReference>
<dbReference type="AlphaFoldDB" id="A0A7W6TJ23"/>
<dbReference type="Gene3D" id="2.60.120.10">
    <property type="entry name" value="Jelly Rolls"/>
    <property type="match status" value="1"/>
</dbReference>
<keyword evidence="3" id="KW-0804">Transcription</keyword>
<dbReference type="InterPro" id="IPR036390">
    <property type="entry name" value="WH_DNA-bd_sf"/>
</dbReference>
<dbReference type="GO" id="GO:0003677">
    <property type="term" value="F:DNA binding"/>
    <property type="evidence" value="ECO:0007669"/>
    <property type="project" value="UniProtKB-KW"/>
</dbReference>
<evidence type="ECO:0000313" key="7">
    <source>
        <dbReference type="EMBL" id="MBB4448962.1"/>
    </source>
</evidence>
<evidence type="ECO:0000313" key="10">
    <source>
        <dbReference type="Proteomes" id="UP000576087"/>
    </source>
</evidence>
<evidence type="ECO:0000313" key="6">
    <source>
        <dbReference type="EMBL" id="MBB4414346.1"/>
    </source>
</evidence>
<evidence type="ECO:0000313" key="8">
    <source>
        <dbReference type="Proteomes" id="UP000520770"/>
    </source>
</evidence>
<dbReference type="Proteomes" id="UP000576087">
    <property type="component" value="Unassembled WGS sequence"/>
</dbReference>
<evidence type="ECO:0000256" key="3">
    <source>
        <dbReference type="ARBA" id="ARBA00023163"/>
    </source>
</evidence>
<evidence type="ECO:0000313" key="5">
    <source>
        <dbReference type="EMBL" id="MBB4351078.1"/>
    </source>
</evidence>
<evidence type="ECO:0000256" key="2">
    <source>
        <dbReference type="ARBA" id="ARBA00023125"/>
    </source>
</evidence>
<accession>A0A7W6TJ23</accession>
<proteinExistence type="predicted"/>
<comment type="caution">
    <text evidence="6">The sequence shown here is derived from an EMBL/GenBank/DDBJ whole genome shotgun (WGS) entry which is preliminary data.</text>
</comment>
<reference evidence="8 9" key="1">
    <citation type="submission" date="2020-08" db="EMBL/GenBank/DDBJ databases">
        <title>Genomic Encyclopedia of Type Strains, Phase IV (KMG-V): Genome sequencing to study the core and pangenomes of soil and plant-associated prokaryotes.</title>
        <authorList>
            <person name="Whitman W."/>
        </authorList>
    </citation>
    <scope>NUCLEOTIDE SEQUENCE [LARGE SCALE GENOMIC DNA]</scope>
    <source>
        <strain evidence="6 9">SEMIA 444</strain>
        <strain evidence="5 8">SEMIA 448</strain>
        <strain evidence="7 10">SEMIA 452</strain>
    </source>
</reference>
<dbReference type="InterPro" id="IPR012318">
    <property type="entry name" value="HTH_CRP"/>
</dbReference>
<dbReference type="SUPFAM" id="SSF51206">
    <property type="entry name" value="cAMP-binding domain-like"/>
    <property type="match status" value="1"/>
</dbReference>
<gene>
    <name evidence="6" type="ORF">GGE31_004888</name>
    <name evidence="5" type="ORF">GGE33_004856</name>
    <name evidence="7" type="ORF">GGE35_004812</name>
</gene>